<reference evidence="2" key="1">
    <citation type="submission" date="2023-03" db="EMBL/GenBank/DDBJ databases">
        <title>Massive genome expansion in bonnet fungi (Mycena s.s.) driven by repeated elements and novel gene families across ecological guilds.</title>
        <authorList>
            <consortium name="Lawrence Berkeley National Laboratory"/>
            <person name="Harder C.B."/>
            <person name="Miyauchi S."/>
            <person name="Viragh M."/>
            <person name="Kuo A."/>
            <person name="Thoen E."/>
            <person name="Andreopoulos B."/>
            <person name="Lu D."/>
            <person name="Skrede I."/>
            <person name="Drula E."/>
            <person name="Henrissat B."/>
            <person name="Morin E."/>
            <person name="Kohler A."/>
            <person name="Barry K."/>
            <person name="LaButti K."/>
            <person name="Morin E."/>
            <person name="Salamov A."/>
            <person name="Lipzen A."/>
            <person name="Mereny Z."/>
            <person name="Hegedus B."/>
            <person name="Baldrian P."/>
            <person name="Stursova M."/>
            <person name="Weitz H."/>
            <person name="Taylor A."/>
            <person name="Grigoriev I.V."/>
            <person name="Nagy L.G."/>
            <person name="Martin F."/>
            <person name="Kauserud H."/>
        </authorList>
    </citation>
    <scope>NUCLEOTIDE SEQUENCE</scope>
    <source>
        <strain evidence="2">CBHHK173m</strain>
    </source>
</reference>
<name>A0AAD6XMM2_9AGAR</name>
<feature type="compositionally biased region" description="Polar residues" evidence="1">
    <location>
        <begin position="134"/>
        <end position="145"/>
    </location>
</feature>
<comment type="caution">
    <text evidence="2">The sequence shown here is derived from an EMBL/GenBank/DDBJ whole genome shotgun (WGS) entry which is preliminary data.</text>
</comment>
<sequence length="607" mass="64010">MASALIDIGDFDDTGLSDYEDEDDFHVFTGMPTIEVTLRDLELEFDRQLASVMDSMFGAEFASLADLEPITTTSESTPLVLADASPEKILPTVVESQSTSADSLSIALSAMGLGDEARKLRAQDTASALDAYSSAGNGQTVTRTTGLPRGCSHPAGTPPKLAVTGSYDADGEDTVQARSGKLAAPVPRSAQRSEALTSGAMDGARGEPVTRTTATAASLSSRVFGSLTPTERPRNTIEDVVGGQESVACGVNPAAPQPRWEEAVKMTATSAEASTSDHGTETVRPHASASLAALPVLPRAAASVFSHTRLYSTRVHSSMGASPTARPEGVNEDVDMACAGPPLQVFRGIQNQLAASSGSYGGWHEGTSAVSWTMPMQAPDIAMSCTTYASALPQVPPSPAAYPFEPDVAATSYYSHPSPPSIFELMQAHDCAPAPAARPASYVIAPAIIPAHVWQEEMAREQRRISAVEPPRRPMRGSPPHFYRVPLPVRAAARQRSVPSGLNTVGGDGALLKFKSSSRKKPYARPVKLPPSPTPSCLSLDSDSDSSSSDASCSSASSAASRYGSTRRLSAPPRFGEGRRRPRVPAREPPRGFLAGALESVYRLWTW</sequence>
<feature type="region of interest" description="Disordered" evidence="1">
    <location>
        <begin position="516"/>
        <end position="591"/>
    </location>
</feature>
<gene>
    <name evidence="2" type="ORF">B0H15DRAFT_856579</name>
</gene>
<dbReference type="AlphaFoldDB" id="A0AAD6XMM2"/>
<keyword evidence="3" id="KW-1185">Reference proteome</keyword>
<feature type="compositionally biased region" description="Low complexity" evidence="1">
    <location>
        <begin position="536"/>
        <end position="561"/>
    </location>
</feature>
<protein>
    <submittedName>
        <fullName evidence="2">Uncharacterized protein</fullName>
    </submittedName>
</protein>
<feature type="region of interest" description="Disordered" evidence="1">
    <location>
        <begin position="131"/>
        <end position="213"/>
    </location>
</feature>
<proteinExistence type="predicted"/>
<dbReference type="Proteomes" id="UP001222325">
    <property type="component" value="Unassembled WGS sequence"/>
</dbReference>
<evidence type="ECO:0000313" key="3">
    <source>
        <dbReference type="Proteomes" id="UP001222325"/>
    </source>
</evidence>
<dbReference type="EMBL" id="JARJCN010000054">
    <property type="protein sequence ID" value="KAJ7080619.1"/>
    <property type="molecule type" value="Genomic_DNA"/>
</dbReference>
<organism evidence="2 3">
    <name type="scientific">Mycena belliarum</name>
    <dbReference type="NCBI Taxonomy" id="1033014"/>
    <lineage>
        <taxon>Eukaryota</taxon>
        <taxon>Fungi</taxon>
        <taxon>Dikarya</taxon>
        <taxon>Basidiomycota</taxon>
        <taxon>Agaricomycotina</taxon>
        <taxon>Agaricomycetes</taxon>
        <taxon>Agaricomycetidae</taxon>
        <taxon>Agaricales</taxon>
        <taxon>Marasmiineae</taxon>
        <taxon>Mycenaceae</taxon>
        <taxon>Mycena</taxon>
    </lineage>
</organism>
<evidence type="ECO:0000256" key="1">
    <source>
        <dbReference type="SAM" id="MobiDB-lite"/>
    </source>
</evidence>
<accession>A0AAD6XMM2</accession>
<evidence type="ECO:0000313" key="2">
    <source>
        <dbReference type="EMBL" id="KAJ7080619.1"/>
    </source>
</evidence>